<gene>
    <name evidence="2" type="ORF">FLAG1_06507</name>
</gene>
<organism evidence="2 3">
    <name type="scientific">Fusarium langsethiae</name>
    <dbReference type="NCBI Taxonomy" id="179993"/>
    <lineage>
        <taxon>Eukaryota</taxon>
        <taxon>Fungi</taxon>
        <taxon>Dikarya</taxon>
        <taxon>Ascomycota</taxon>
        <taxon>Pezizomycotina</taxon>
        <taxon>Sordariomycetes</taxon>
        <taxon>Hypocreomycetidae</taxon>
        <taxon>Hypocreales</taxon>
        <taxon>Nectriaceae</taxon>
        <taxon>Fusarium</taxon>
    </lineage>
</organism>
<dbReference type="EMBL" id="JXCE01000127">
    <property type="protein sequence ID" value="KPA40626.1"/>
    <property type="molecule type" value="Genomic_DNA"/>
</dbReference>
<keyword evidence="1" id="KW-0732">Signal</keyword>
<dbReference type="OrthoDB" id="5101889at2759"/>
<comment type="caution">
    <text evidence="2">The sequence shown here is derived from an EMBL/GenBank/DDBJ whole genome shotgun (WGS) entry which is preliminary data.</text>
</comment>
<protein>
    <submittedName>
        <fullName evidence="2">Uncharacterized protein</fullName>
    </submittedName>
</protein>
<proteinExistence type="predicted"/>
<evidence type="ECO:0000313" key="2">
    <source>
        <dbReference type="EMBL" id="KPA40626.1"/>
    </source>
</evidence>
<evidence type="ECO:0000313" key="3">
    <source>
        <dbReference type="Proteomes" id="UP000037904"/>
    </source>
</evidence>
<sequence>MPLCLLFTLSFGCAGTLASLCKPSHIVATSTSDTVSSLSGDTTTSIVPTSDILTMSTLLATSDLSSESTTSITDGSTIHFATTLETDLAASSFTSSATLDTTSSSPTTTSSAEPFNFKLTGATRFLSRTEMRADLTAPNTWAIGTFMNQKPTVLTREADTGHLLFEGKKLCVKFQTSAEWWLAVRNCLETMLSQHRHVVCDSVHAEDDELRCRVLELTCVYRGIEPGYSCKRTGKQWTHFYARNLFLSHFLVGMDSPPNGLLHRIS</sequence>
<name>A0A0M9EW01_FUSLA</name>
<feature type="chain" id="PRO_5005835447" evidence="1">
    <location>
        <begin position="19"/>
        <end position="266"/>
    </location>
</feature>
<dbReference type="Proteomes" id="UP000037904">
    <property type="component" value="Unassembled WGS sequence"/>
</dbReference>
<feature type="signal peptide" evidence="1">
    <location>
        <begin position="1"/>
        <end position="18"/>
    </location>
</feature>
<dbReference type="AlphaFoldDB" id="A0A0M9EW01"/>
<accession>A0A0M9EW01</accession>
<keyword evidence="3" id="KW-1185">Reference proteome</keyword>
<evidence type="ECO:0000256" key="1">
    <source>
        <dbReference type="SAM" id="SignalP"/>
    </source>
</evidence>
<reference evidence="2 3" key="1">
    <citation type="submission" date="2015-04" db="EMBL/GenBank/DDBJ databases">
        <title>The draft genome sequence of Fusarium langsethiae, a T-2/HT-2 mycotoxin producer.</title>
        <authorList>
            <person name="Lysoe E."/>
            <person name="Divon H.H."/>
            <person name="Terzi V."/>
            <person name="Orru L."/>
            <person name="Lamontanara A."/>
            <person name="Kolseth A.-K."/>
            <person name="Frandsen R.J."/>
            <person name="Nielsen K."/>
            <person name="Thrane U."/>
        </authorList>
    </citation>
    <scope>NUCLEOTIDE SEQUENCE [LARGE SCALE GENOMIC DNA]</scope>
    <source>
        <strain evidence="2 3">Fl201059</strain>
    </source>
</reference>